<dbReference type="EMBL" id="CM000364">
    <property type="protein sequence ID" value="EDX11619.1"/>
    <property type="molecule type" value="Genomic_DNA"/>
</dbReference>
<keyword evidence="2" id="KW-1185">Reference proteome</keyword>
<sequence>MPASTFIRQFRSIFWIVPATPPHLTTSEKHLPLAFGSVFHFLFAASPSTQHGLDLVHVCGARRSCLLFLFGDCFANCKLLLQNTCGSFGPGS</sequence>
<dbReference type="AlphaFoldDB" id="B4QVJ4"/>
<dbReference type="Proteomes" id="UP000000304">
    <property type="component" value="Chromosome 3R"/>
</dbReference>
<evidence type="ECO:0000313" key="2">
    <source>
        <dbReference type="Proteomes" id="UP000000304"/>
    </source>
</evidence>
<protein>
    <submittedName>
        <fullName evidence="1">GD17774</fullName>
    </submittedName>
</protein>
<accession>B4QVJ4</accession>
<organism evidence="1 2">
    <name type="scientific">Drosophila simulans</name>
    <name type="common">Fruit fly</name>
    <dbReference type="NCBI Taxonomy" id="7240"/>
    <lineage>
        <taxon>Eukaryota</taxon>
        <taxon>Metazoa</taxon>
        <taxon>Ecdysozoa</taxon>
        <taxon>Arthropoda</taxon>
        <taxon>Hexapoda</taxon>
        <taxon>Insecta</taxon>
        <taxon>Pterygota</taxon>
        <taxon>Neoptera</taxon>
        <taxon>Endopterygota</taxon>
        <taxon>Diptera</taxon>
        <taxon>Brachycera</taxon>
        <taxon>Muscomorpha</taxon>
        <taxon>Ephydroidea</taxon>
        <taxon>Drosophilidae</taxon>
        <taxon>Drosophila</taxon>
        <taxon>Sophophora</taxon>
    </lineage>
</organism>
<reference evidence="1 2" key="1">
    <citation type="journal article" date="2007" name="Nature">
        <title>Evolution of genes and genomes on the Drosophila phylogeny.</title>
        <authorList>
            <consortium name="Drosophila 12 Genomes Consortium"/>
            <person name="Clark A.G."/>
            <person name="Eisen M.B."/>
            <person name="Smith D.R."/>
            <person name="Bergman C.M."/>
            <person name="Oliver B."/>
            <person name="Markow T.A."/>
            <person name="Kaufman T.C."/>
            <person name="Kellis M."/>
            <person name="Gelbart W."/>
            <person name="Iyer V.N."/>
            <person name="Pollard D.A."/>
            <person name="Sackton T.B."/>
            <person name="Larracuente A.M."/>
            <person name="Singh N.D."/>
            <person name="Abad J.P."/>
            <person name="Abt D.N."/>
            <person name="Adryan B."/>
            <person name="Aguade M."/>
            <person name="Akashi H."/>
            <person name="Anderson W.W."/>
            <person name="Aquadro C.F."/>
            <person name="Ardell D.H."/>
            <person name="Arguello R."/>
            <person name="Artieri C.G."/>
            <person name="Barbash D.A."/>
            <person name="Barker D."/>
            <person name="Barsanti P."/>
            <person name="Batterham P."/>
            <person name="Batzoglou S."/>
            <person name="Begun D."/>
            <person name="Bhutkar A."/>
            <person name="Blanco E."/>
            <person name="Bosak S.A."/>
            <person name="Bradley R.K."/>
            <person name="Brand A.D."/>
            <person name="Brent M.R."/>
            <person name="Brooks A.N."/>
            <person name="Brown R.H."/>
            <person name="Butlin R.K."/>
            <person name="Caggese C."/>
            <person name="Calvi B.R."/>
            <person name="Bernardo de Carvalho A."/>
            <person name="Caspi A."/>
            <person name="Castrezana S."/>
            <person name="Celniker S.E."/>
            <person name="Chang J.L."/>
            <person name="Chapple C."/>
            <person name="Chatterji S."/>
            <person name="Chinwalla A."/>
            <person name="Civetta A."/>
            <person name="Clifton S.W."/>
            <person name="Comeron J.M."/>
            <person name="Costello J.C."/>
            <person name="Coyne J.A."/>
            <person name="Daub J."/>
            <person name="David R.G."/>
            <person name="Delcher A.L."/>
            <person name="Delehaunty K."/>
            <person name="Do C.B."/>
            <person name="Ebling H."/>
            <person name="Edwards K."/>
            <person name="Eickbush T."/>
            <person name="Evans J.D."/>
            <person name="Filipski A."/>
            <person name="Findeiss S."/>
            <person name="Freyhult E."/>
            <person name="Fulton L."/>
            <person name="Fulton R."/>
            <person name="Garcia A.C."/>
            <person name="Gardiner A."/>
            <person name="Garfield D.A."/>
            <person name="Garvin B.E."/>
            <person name="Gibson G."/>
            <person name="Gilbert D."/>
            <person name="Gnerre S."/>
            <person name="Godfrey J."/>
            <person name="Good R."/>
            <person name="Gotea V."/>
            <person name="Gravely B."/>
            <person name="Greenberg A.J."/>
            <person name="Griffiths-Jones S."/>
            <person name="Gross S."/>
            <person name="Guigo R."/>
            <person name="Gustafson E.A."/>
            <person name="Haerty W."/>
            <person name="Hahn M.W."/>
            <person name="Halligan D.L."/>
            <person name="Halpern A.L."/>
            <person name="Halter G.M."/>
            <person name="Han M.V."/>
            <person name="Heger A."/>
            <person name="Hillier L."/>
            <person name="Hinrichs A.S."/>
            <person name="Holmes I."/>
            <person name="Hoskins R.A."/>
            <person name="Hubisz M.J."/>
            <person name="Hultmark D."/>
            <person name="Huntley M.A."/>
            <person name="Jaffe D.B."/>
            <person name="Jagadeeshan S."/>
            <person name="Jeck W.R."/>
            <person name="Johnson J."/>
            <person name="Jones C.D."/>
            <person name="Jordan W.C."/>
            <person name="Karpen G.H."/>
            <person name="Kataoka E."/>
            <person name="Keightley P.D."/>
            <person name="Kheradpour P."/>
            <person name="Kirkness E.F."/>
            <person name="Koerich L.B."/>
            <person name="Kristiansen K."/>
            <person name="Kudrna D."/>
            <person name="Kulathinal R.J."/>
            <person name="Kumar S."/>
            <person name="Kwok R."/>
            <person name="Lander E."/>
            <person name="Langley C.H."/>
            <person name="Lapoint R."/>
            <person name="Lazzaro B.P."/>
            <person name="Lee S.J."/>
            <person name="Levesque L."/>
            <person name="Li R."/>
            <person name="Lin C.F."/>
            <person name="Lin M.F."/>
            <person name="Lindblad-Toh K."/>
            <person name="Llopart A."/>
            <person name="Long M."/>
            <person name="Low L."/>
            <person name="Lozovsky E."/>
            <person name="Lu J."/>
            <person name="Luo M."/>
            <person name="Machado C.A."/>
            <person name="Makalowski W."/>
            <person name="Marzo M."/>
            <person name="Matsuda M."/>
            <person name="Matzkin L."/>
            <person name="McAllister B."/>
            <person name="McBride C.S."/>
            <person name="McKernan B."/>
            <person name="McKernan K."/>
            <person name="Mendez-Lago M."/>
            <person name="Minx P."/>
            <person name="Mollenhauer M.U."/>
            <person name="Montooth K."/>
            <person name="Mount S.M."/>
            <person name="Mu X."/>
            <person name="Myers E."/>
            <person name="Negre B."/>
            <person name="Newfeld S."/>
            <person name="Nielsen R."/>
            <person name="Noor M.A."/>
            <person name="O'Grady P."/>
            <person name="Pachter L."/>
            <person name="Papaceit M."/>
            <person name="Parisi M.J."/>
            <person name="Parisi M."/>
            <person name="Parts L."/>
            <person name="Pedersen J.S."/>
            <person name="Pesole G."/>
            <person name="Phillippy A.M."/>
            <person name="Ponting C.P."/>
            <person name="Pop M."/>
            <person name="Porcelli D."/>
            <person name="Powell J.R."/>
            <person name="Prohaska S."/>
            <person name="Pruitt K."/>
            <person name="Puig M."/>
            <person name="Quesneville H."/>
            <person name="Ram K.R."/>
            <person name="Rand D."/>
            <person name="Rasmussen M.D."/>
            <person name="Reed L.K."/>
            <person name="Reenan R."/>
            <person name="Reily A."/>
            <person name="Remington K.A."/>
            <person name="Rieger T.T."/>
            <person name="Ritchie M.G."/>
            <person name="Robin C."/>
            <person name="Rogers Y.H."/>
            <person name="Rohde C."/>
            <person name="Rozas J."/>
            <person name="Rubenfield M.J."/>
            <person name="Ruiz A."/>
            <person name="Russo S."/>
            <person name="Salzberg S.L."/>
            <person name="Sanchez-Gracia A."/>
            <person name="Saranga D.J."/>
            <person name="Sato H."/>
            <person name="Schaeffer S.W."/>
            <person name="Schatz M.C."/>
            <person name="Schlenke T."/>
            <person name="Schwartz R."/>
            <person name="Segarra C."/>
            <person name="Singh R.S."/>
            <person name="Sirot L."/>
            <person name="Sirota M."/>
            <person name="Sisneros N.B."/>
            <person name="Smith C.D."/>
            <person name="Smith T.F."/>
            <person name="Spieth J."/>
            <person name="Stage D.E."/>
            <person name="Stark A."/>
            <person name="Stephan W."/>
            <person name="Strausberg R.L."/>
            <person name="Strempel S."/>
            <person name="Sturgill D."/>
            <person name="Sutton G."/>
            <person name="Sutton G.G."/>
            <person name="Tao W."/>
            <person name="Teichmann S."/>
            <person name="Tobari Y.N."/>
            <person name="Tomimura Y."/>
            <person name="Tsolas J.M."/>
            <person name="Valente V.L."/>
            <person name="Venter E."/>
            <person name="Venter J.C."/>
            <person name="Vicario S."/>
            <person name="Vieira F.G."/>
            <person name="Vilella A.J."/>
            <person name="Villasante A."/>
            <person name="Walenz B."/>
            <person name="Wang J."/>
            <person name="Wasserman M."/>
            <person name="Watts T."/>
            <person name="Wilson D."/>
            <person name="Wilson R.K."/>
            <person name="Wing R.A."/>
            <person name="Wolfner M.F."/>
            <person name="Wong A."/>
            <person name="Wong G.K."/>
            <person name="Wu C.I."/>
            <person name="Wu G."/>
            <person name="Yamamoto D."/>
            <person name="Yang H.P."/>
            <person name="Yang S.P."/>
            <person name="Yorke J.A."/>
            <person name="Yoshida K."/>
            <person name="Zdobnov E."/>
            <person name="Zhang P."/>
            <person name="Zhang Y."/>
            <person name="Zimin A.V."/>
            <person name="Baldwin J."/>
            <person name="Abdouelleil A."/>
            <person name="Abdulkadir J."/>
            <person name="Abebe A."/>
            <person name="Abera B."/>
            <person name="Abreu J."/>
            <person name="Acer S.C."/>
            <person name="Aftuck L."/>
            <person name="Alexander A."/>
            <person name="An P."/>
            <person name="Anderson E."/>
            <person name="Anderson S."/>
            <person name="Arachi H."/>
            <person name="Azer M."/>
            <person name="Bachantsang P."/>
            <person name="Barry A."/>
            <person name="Bayul T."/>
            <person name="Berlin A."/>
            <person name="Bessette D."/>
            <person name="Bloom T."/>
            <person name="Blye J."/>
            <person name="Boguslavskiy L."/>
            <person name="Bonnet C."/>
            <person name="Boukhgalter B."/>
            <person name="Bourzgui I."/>
            <person name="Brown A."/>
            <person name="Cahill P."/>
            <person name="Channer S."/>
            <person name="Cheshatsang Y."/>
            <person name="Chuda L."/>
            <person name="Citroen M."/>
            <person name="Collymore A."/>
            <person name="Cooke P."/>
            <person name="Costello M."/>
            <person name="D'Aco K."/>
            <person name="Daza R."/>
            <person name="De Haan G."/>
            <person name="DeGray S."/>
            <person name="DeMaso C."/>
            <person name="Dhargay N."/>
            <person name="Dooley K."/>
            <person name="Dooley E."/>
            <person name="Doricent M."/>
            <person name="Dorje P."/>
            <person name="Dorjee K."/>
            <person name="Dupes A."/>
            <person name="Elong R."/>
            <person name="Falk J."/>
            <person name="Farina A."/>
            <person name="Faro S."/>
            <person name="Ferguson D."/>
            <person name="Fisher S."/>
            <person name="Foley C.D."/>
            <person name="Franke A."/>
            <person name="Friedrich D."/>
            <person name="Gadbois L."/>
            <person name="Gearin G."/>
            <person name="Gearin C.R."/>
            <person name="Giannoukos G."/>
            <person name="Goode T."/>
            <person name="Graham J."/>
            <person name="Grandbois E."/>
            <person name="Grewal S."/>
            <person name="Gyaltsen K."/>
            <person name="Hafez N."/>
            <person name="Hagos B."/>
            <person name="Hall J."/>
            <person name="Henson C."/>
            <person name="Hollinger A."/>
            <person name="Honan T."/>
            <person name="Huard M.D."/>
            <person name="Hughes L."/>
            <person name="Hurhula B."/>
            <person name="Husby M.E."/>
            <person name="Kamat A."/>
            <person name="Kanga B."/>
            <person name="Kashin S."/>
            <person name="Khazanovich D."/>
            <person name="Kisner P."/>
            <person name="Lance K."/>
            <person name="Lara M."/>
            <person name="Lee W."/>
            <person name="Lennon N."/>
            <person name="Letendre F."/>
            <person name="LeVine R."/>
            <person name="Lipovsky A."/>
            <person name="Liu X."/>
            <person name="Liu J."/>
            <person name="Liu S."/>
            <person name="Lokyitsang T."/>
            <person name="Lokyitsang Y."/>
            <person name="Lubonja R."/>
            <person name="Lui A."/>
            <person name="MacDonald P."/>
            <person name="Magnisalis V."/>
            <person name="Maru K."/>
            <person name="Matthews C."/>
            <person name="McCusker W."/>
            <person name="McDonough S."/>
            <person name="Mehta T."/>
            <person name="Meldrim J."/>
            <person name="Meneus L."/>
            <person name="Mihai O."/>
            <person name="Mihalev A."/>
            <person name="Mihova T."/>
            <person name="Mittelman R."/>
            <person name="Mlenga V."/>
            <person name="Montmayeur A."/>
            <person name="Mulrain L."/>
            <person name="Navidi A."/>
            <person name="Naylor J."/>
            <person name="Negash T."/>
            <person name="Nguyen T."/>
            <person name="Nguyen N."/>
            <person name="Nicol R."/>
            <person name="Norbu C."/>
            <person name="Norbu N."/>
            <person name="Novod N."/>
            <person name="O'Neill B."/>
            <person name="Osman S."/>
            <person name="Markiewicz E."/>
            <person name="Oyono O.L."/>
            <person name="Patti C."/>
            <person name="Phunkhang P."/>
            <person name="Pierre F."/>
            <person name="Priest M."/>
            <person name="Raghuraman S."/>
            <person name="Rege F."/>
            <person name="Reyes R."/>
            <person name="Rise C."/>
            <person name="Rogov P."/>
            <person name="Ross K."/>
            <person name="Ryan E."/>
            <person name="Settipalli S."/>
            <person name="Shea T."/>
            <person name="Sherpa N."/>
            <person name="Shi L."/>
            <person name="Shih D."/>
            <person name="Sparrow T."/>
            <person name="Spaulding J."/>
            <person name="Stalker J."/>
            <person name="Stange-Thomann N."/>
            <person name="Stavropoulos S."/>
            <person name="Stone C."/>
            <person name="Strader C."/>
            <person name="Tesfaye S."/>
            <person name="Thomson T."/>
            <person name="Thoulutsang Y."/>
            <person name="Thoulutsang D."/>
            <person name="Topham K."/>
            <person name="Topping I."/>
            <person name="Tsamla T."/>
            <person name="Vassiliev H."/>
            <person name="Vo A."/>
            <person name="Wangchuk T."/>
            <person name="Wangdi T."/>
            <person name="Weiand M."/>
            <person name="Wilkinson J."/>
            <person name="Wilson A."/>
            <person name="Yadav S."/>
            <person name="Young G."/>
            <person name="Yu Q."/>
            <person name="Zembek L."/>
            <person name="Zhong D."/>
            <person name="Zimmer A."/>
            <person name="Zwirko Z."/>
            <person name="Jaffe D.B."/>
            <person name="Alvarez P."/>
            <person name="Brockman W."/>
            <person name="Butler J."/>
            <person name="Chin C."/>
            <person name="Gnerre S."/>
            <person name="Grabherr M."/>
            <person name="Kleber M."/>
            <person name="Mauceli E."/>
            <person name="MacCallum I."/>
        </authorList>
    </citation>
    <scope>NUCLEOTIDE SEQUENCE [LARGE SCALE GENOMIC DNA]</scope>
    <source>
        <strain evidence="2">white501</strain>
    </source>
</reference>
<name>B4QVJ4_DROSI</name>
<dbReference type="HOGENOM" id="CLU_2415648_0_0_1"/>
<evidence type="ECO:0000313" key="1">
    <source>
        <dbReference type="EMBL" id="EDX11619.1"/>
    </source>
</evidence>
<gene>
    <name evidence="1" type="primary">Dsim\GD17774</name>
    <name evidence="1" type="ORF">Dsim_GD17774</name>
</gene>
<proteinExistence type="predicted"/>